<sequence>MADADGVAEEISPPQTLEGNNKPEEVAAIESLQQDMDLEAQSLDDGDAKANLTDVQNPSHKRAREEGEEANGTEEDDAAVSKKLKPDKSVEEKRLQELEQKEEEEDNKGGEEEEEEETKEATEQGKESLDAVNLGPKTFSSSVDMFDYFFKLLHHWQPNIDTNEYEYMVLLDLLKKGHLESDKKIGGGVYAFQVRYHPVWKSRCFFLVREDGSADDFSFRKCVDKILPLPDNMKAPANKDDGKKTGGHKKGGRGGHGHGRRGGFRR</sequence>
<dbReference type="InterPro" id="IPR044673">
    <property type="entry name" value="DCL-like"/>
</dbReference>
<dbReference type="GO" id="GO:0009658">
    <property type="term" value="P:chloroplast organization"/>
    <property type="evidence" value="ECO:0007669"/>
    <property type="project" value="TreeGrafter"/>
</dbReference>
<name>A0A443NZQ8_9MAGN</name>
<dbReference type="PANTHER" id="PTHR33415">
    <property type="entry name" value="PROTEIN EMBRYO DEFECTIVE 514"/>
    <property type="match status" value="1"/>
</dbReference>
<feature type="region of interest" description="Disordered" evidence="1">
    <location>
        <begin position="1"/>
        <end position="128"/>
    </location>
</feature>
<feature type="compositionally biased region" description="Basic and acidic residues" evidence="1">
    <location>
        <begin position="119"/>
        <end position="128"/>
    </location>
</feature>
<feature type="region of interest" description="Disordered" evidence="1">
    <location>
        <begin position="233"/>
        <end position="266"/>
    </location>
</feature>
<dbReference type="GO" id="GO:1901259">
    <property type="term" value="P:chloroplast rRNA processing"/>
    <property type="evidence" value="ECO:0007669"/>
    <property type="project" value="TreeGrafter"/>
</dbReference>
<dbReference type="GO" id="GO:0017126">
    <property type="term" value="P:nucleologenesis"/>
    <property type="evidence" value="ECO:0007669"/>
    <property type="project" value="TreeGrafter"/>
</dbReference>
<dbReference type="GO" id="GO:0005634">
    <property type="term" value="C:nucleus"/>
    <property type="evidence" value="ECO:0007669"/>
    <property type="project" value="TreeGrafter"/>
</dbReference>
<accession>A0A443NZQ8</accession>
<organism evidence="2 3">
    <name type="scientific">Cinnamomum micranthum f. kanehirae</name>
    <dbReference type="NCBI Taxonomy" id="337451"/>
    <lineage>
        <taxon>Eukaryota</taxon>
        <taxon>Viridiplantae</taxon>
        <taxon>Streptophyta</taxon>
        <taxon>Embryophyta</taxon>
        <taxon>Tracheophyta</taxon>
        <taxon>Spermatophyta</taxon>
        <taxon>Magnoliopsida</taxon>
        <taxon>Magnoliidae</taxon>
        <taxon>Laurales</taxon>
        <taxon>Lauraceae</taxon>
        <taxon>Cinnamomum</taxon>
    </lineage>
</organism>
<evidence type="ECO:0000313" key="3">
    <source>
        <dbReference type="Proteomes" id="UP000283530"/>
    </source>
</evidence>
<keyword evidence="3" id="KW-1185">Reference proteome</keyword>
<comment type="caution">
    <text evidence="2">The sequence shown here is derived from an EMBL/GenBank/DDBJ whole genome shotgun (WGS) entry which is preliminary data.</text>
</comment>
<dbReference type="EMBL" id="QPKB01000005">
    <property type="protein sequence ID" value="RWR84018.1"/>
    <property type="molecule type" value="Genomic_DNA"/>
</dbReference>
<dbReference type="AlphaFoldDB" id="A0A443NZQ8"/>
<dbReference type="STRING" id="337451.A0A443NZQ8"/>
<dbReference type="Proteomes" id="UP000283530">
    <property type="component" value="Unassembled WGS sequence"/>
</dbReference>
<dbReference type="Pfam" id="PF11523">
    <property type="entry name" value="DUF3223"/>
    <property type="match status" value="1"/>
</dbReference>
<dbReference type="GO" id="GO:0009507">
    <property type="term" value="C:chloroplast"/>
    <property type="evidence" value="ECO:0007669"/>
    <property type="project" value="TreeGrafter"/>
</dbReference>
<dbReference type="PANTHER" id="PTHR33415:SF12">
    <property type="entry name" value="PROTEIN EMBRYO DEFECTIVE 514"/>
    <property type="match status" value="1"/>
</dbReference>
<reference evidence="2 3" key="1">
    <citation type="journal article" date="2019" name="Nat. Plants">
        <title>Stout camphor tree genome fills gaps in understanding of flowering plant genome evolution.</title>
        <authorList>
            <person name="Chaw S.M."/>
            <person name="Liu Y.C."/>
            <person name="Wu Y.W."/>
            <person name="Wang H.Y."/>
            <person name="Lin C.I."/>
            <person name="Wu C.S."/>
            <person name="Ke H.M."/>
            <person name="Chang L.Y."/>
            <person name="Hsu C.Y."/>
            <person name="Yang H.T."/>
            <person name="Sudianto E."/>
            <person name="Hsu M.H."/>
            <person name="Wu K.P."/>
            <person name="Wang L.N."/>
            <person name="Leebens-Mack J.H."/>
            <person name="Tsai I.J."/>
        </authorList>
    </citation>
    <scope>NUCLEOTIDE SEQUENCE [LARGE SCALE GENOMIC DNA]</scope>
    <source>
        <strain evidence="3">cv. Chaw 1501</strain>
        <tissue evidence="2">Young leaves</tissue>
    </source>
</reference>
<feature type="compositionally biased region" description="Basic and acidic residues" evidence="1">
    <location>
        <begin position="84"/>
        <end position="99"/>
    </location>
</feature>
<dbReference type="OrthoDB" id="409625at2759"/>
<feature type="compositionally biased region" description="Acidic residues" evidence="1">
    <location>
        <begin position="100"/>
        <end position="118"/>
    </location>
</feature>
<evidence type="ECO:0000256" key="1">
    <source>
        <dbReference type="SAM" id="MobiDB-lite"/>
    </source>
</evidence>
<feature type="compositionally biased region" description="Acidic residues" evidence="1">
    <location>
        <begin position="66"/>
        <end position="78"/>
    </location>
</feature>
<feature type="compositionally biased region" description="Basic residues" evidence="1">
    <location>
        <begin position="245"/>
        <end position="266"/>
    </location>
</feature>
<dbReference type="FunFam" id="3.10.450.40:FF:000016">
    <property type="entry name" value="Predicted protein"/>
    <property type="match status" value="1"/>
</dbReference>
<evidence type="ECO:0000313" key="2">
    <source>
        <dbReference type="EMBL" id="RWR84018.1"/>
    </source>
</evidence>
<proteinExistence type="predicted"/>
<gene>
    <name evidence="2" type="ORF">CKAN_01280300</name>
</gene>
<dbReference type="Gene3D" id="3.10.450.40">
    <property type="match status" value="1"/>
</dbReference>
<feature type="compositionally biased region" description="Acidic residues" evidence="1">
    <location>
        <begin position="36"/>
        <end position="45"/>
    </location>
</feature>
<protein>
    <submittedName>
        <fullName evidence="2">Protein DCL, chloroplastic</fullName>
    </submittedName>
</protein>